<dbReference type="STRING" id="906689.A0A2I0XIE5"/>
<protein>
    <submittedName>
        <fullName evidence="1">Uncharacterized protein</fullName>
    </submittedName>
</protein>
<keyword evidence="2" id="KW-1185">Reference proteome</keyword>
<organism evidence="1 2">
    <name type="scientific">Dendrobium catenatum</name>
    <dbReference type="NCBI Taxonomy" id="906689"/>
    <lineage>
        <taxon>Eukaryota</taxon>
        <taxon>Viridiplantae</taxon>
        <taxon>Streptophyta</taxon>
        <taxon>Embryophyta</taxon>
        <taxon>Tracheophyta</taxon>
        <taxon>Spermatophyta</taxon>
        <taxon>Magnoliopsida</taxon>
        <taxon>Liliopsida</taxon>
        <taxon>Asparagales</taxon>
        <taxon>Orchidaceae</taxon>
        <taxon>Epidendroideae</taxon>
        <taxon>Malaxideae</taxon>
        <taxon>Dendrobiinae</taxon>
        <taxon>Dendrobium</taxon>
    </lineage>
</organism>
<proteinExistence type="predicted"/>
<dbReference type="Proteomes" id="UP000233837">
    <property type="component" value="Unassembled WGS sequence"/>
</dbReference>
<gene>
    <name evidence="1" type="ORF">MA16_Dca009836</name>
</gene>
<accession>A0A2I0XIE5</accession>
<dbReference type="AlphaFoldDB" id="A0A2I0XIE5"/>
<sequence>MATVKLTSGCSDTSDLKAKKVLQSRDSEAAPIVHIHHLIQVLVFYLHTMRWNVSTEIYEPEAWKVEDNLYTILKQKLSRVYAAPPSERMKRIYNTSPSKYQTIDQVCIPVEKVAHKVQMVF</sequence>
<evidence type="ECO:0000313" key="2">
    <source>
        <dbReference type="Proteomes" id="UP000233837"/>
    </source>
</evidence>
<reference evidence="1 2" key="2">
    <citation type="journal article" date="2017" name="Nature">
        <title>The Apostasia genome and the evolution of orchids.</title>
        <authorList>
            <person name="Zhang G.Q."/>
            <person name="Liu K.W."/>
            <person name="Li Z."/>
            <person name="Lohaus R."/>
            <person name="Hsiao Y.Y."/>
            <person name="Niu S.C."/>
            <person name="Wang J.Y."/>
            <person name="Lin Y.C."/>
            <person name="Xu Q."/>
            <person name="Chen L.J."/>
            <person name="Yoshida K."/>
            <person name="Fujiwara S."/>
            <person name="Wang Z.W."/>
            <person name="Zhang Y.Q."/>
            <person name="Mitsuda N."/>
            <person name="Wang M."/>
            <person name="Liu G.H."/>
            <person name="Pecoraro L."/>
            <person name="Huang H.X."/>
            <person name="Xiao X.J."/>
            <person name="Lin M."/>
            <person name="Wu X.Y."/>
            <person name="Wu W.L."/>
            <person name="Chen Y.Y."/>
            <person name="Chang S.B."/>
            <person name="Sakamoto S."/>
            <person name="Ohme-Takagi M."/>
            <person name="Yagi M."/>
            <person name="Zeng S.J."/>
            <person name="Shen C.Y."/>
            <person name="Yeh C.M."/>
            <person name="Luo Y.B."/>
            <person name="Tsai W.C."/>
            <person name="Van de Peer Y."/>
            <person name="Liu Z.J."/>
        </authorList>
    </citation>
    <scope>NUCLEOTIDE SEQUENCE [LARGE SCALE GENOMIC DNA]</scope>
    <source>
        <tissue evidence="1">The whole plant</tissue>
    </source>
</reference>
<reference evidence="1 2" key="1">
    <citation type="journal article" date="2016" name="Sci. Rep.">
        <title>The Dendrobium catenatum Lindl. genome sequence provides insights into polysaccharide synthase, floral development and adaptive evolution.</title>
        <authorList>
            <person name="Zhang G.Q."/>
            <person name="Xu Q."/>
            <person name="Bian C."/>
            <person name="Tsai W.C."/>
            <person name="Yeh C.M."/>
            <person name="Liu K.W."/>
            <person name="Yoshida K."/>
            <person name="Zhang L.S."/>
            <person name="Chang S.B."/>
            <person name="Chen F."/>
            <person name="Shi Y."/>
            <person name="Su Y.Y."/>
            <person name="Zhang Y.Q."/>
            <person name="Chen L.J."/>
            <person name="Yin Y."/>
            <person name="Lin M."/>
            <person name="Huang H."/>
            <person name="Deng H."/>
            <person name="Wang Z.W."/>
            <person name="Zhu S.L."/>
            <person name="Zhao X."/>
            <person name="Deng C."/>
            <person name="Niu S.C."/>
            <person name="Huang J."/>
            <person name="Wang M."/>
            <person name="Liu G.H."/>
            <person name="Yang H.J."/>
            <person name="Xiao X.J."/>
            <person name="Hsiao Y.Y."/>
            <person name="Wu W.L."/>
            <person name="Chen Y.Y."/>
            <person name="Mitsuda N."/>
            <person name="Ohme-Takagi M."/>
            <person name="Luo Y.B."/>
            <person name="Van de Peer Y."/>
            <person name="Liu Z.J."/>
        </authorList>
    </citation>
    <scope>NUCLEOTIDE SEQUENCE [LARGE SCALE GENOMIC DNA]</scope>
    <source>
        <tissue evidence="1">The whole plant</tissue>
    </source>
</reference>
<name>A0A2I0XIE5_9ASPA</name>
<evidence type="ECO:0000313" key="1">
    <source>
        <dbReference type="EMBL" id="PKU87664.1"/>
    </source>
</evidence>
<dbReference type="EMBL" id="KZ501864">
    <property type="protein sequence ID" value="PKU87664.1"/>
    <property type="molecule type" value="Genomic_DNA"/>
</dbReference>